<dbReference type="PANTHER" id="PTHR21600:SF56">
    <property type="entry name" value="TRNA PSEUDOURIDINE SYNTHASE C"/>
    <property type="match status" value="1"/>
</dbReference>
<dbReference type="GO" id="GO:0000455">
    <property type="term" value="P:enzyme-directed rRNA pseudouridine synthesis"/>
    <property type="evidence" value="ECO:0007669"/>
    <property type="project" value="TreeGrafter"/>
</dbReference>
<keyword evidence="1" id="KW-0819">tRNA processing</keyword>
<feature type="domain" description="Pseudouridine synthase RsuA/RluA-like" evidence="10">
    <location>
        <begin position="11"/>
        <end position="171"/>
    </location>
</feature>
<keyword evidence="13" id="KW-1185">Reference proteome</keyword>
<keyword evidence="2" id="KW-0413">Isomerase</keyword>
<evidence type="ECO:0000313" key="14">
    <source>
        <dbReference type="Proteomes" id="UP000183794"/>
    </source>
</evidence>
<evidence type="ECO:0000313" key="12">
    <source>
        <dbReference type="EMBL" id="SGY99452.1"/>
    </source>
</evidence>
<evidence type="ECO:0000256" key="7">
    <source>
        <dbReference type="ARBA" id="ARBA00041803"/>
    </source>
</evidence>
<evidence type="ECO:0000256" key="8">
    <source>
        <dbReference type="ARBA" id="ARBA00041975"/>
    </source>
</evidence>
<dbReference type="Proteomes" id="UP000183794">
    <property type="component" value="Unassembled WGS sequence"/>
</dbReference>
<dbReference type="STRING" id="80854.MVIS_3857"/>
<reference evidence="12 14" key="1">
    <citation type="submission" date="2016-11" db="EMBL/GenBank/DDBJ databases">
        <authorList>
            <person name="Jaros S."/>
            <person name="Januszkiewicz K."/>
            <person name="Wedrychowicz H."/>
        </authorList>
    </citation>
    <scope>NUCLEOTIDE SEQUENCE [LARGE SCALE GENOMIC DNA]</scope>
    <source>
        <strain evidence="12">NVI 5450</strain>
    </source>
</reference>
<dbReference type="RefSeq" id="WP_045111830.1">
    <property type="nucleotide sequence ID" value="NZ_CAWQZC010000121.1"/>
</dbReference>
<dbReference type="GO" id="GO:0008033">
    <property type="term" value="P:tRNA processing"/>
    <property type="evidence" value="ECO:0007669"/>
    <property type="project" value="UniProtKB-KW"/>
</dbReference>
<evidence type="ECO:0000256" key="4">
    <source>
        <dbReference type="ARBA" id="ARBA00037670"/>
    </source>
</evidence>
<dbReference type="PROSITE" id="PS01129">
    <property type="entry name" value="PSI_RLU"/>
    <property type="match status" value="1"/>
</dbReference>
<evidence type="ECO:0000259" key="10">
    <source>
        <dbReference type="Pfam" id="PF00849"/>
    </source>
</evidence>
<dbReference type="OrthoDB" id="9785808at2"/>
<comment type="function">
    <text evidence="4">Responsible for synthesis of pseudouridine from uracil-65 in transfer RNAs.</text>
</comment>
<dbReference type="Gene3D" id="3.30.2350.10">
    <property type="entry name" value="Pseudouridine synthase"/>
    <property type="match status" value="1"/>
</dbReference>
<dbReference type="PANTHER" id="PTHR21600">
    <property type="entry name" value="MITOCHONDRIAL RNA PSEUDOURIDINE SYNTHASE"/>
    <property type="match status" value="1"/>
</dbReference>
<dbReference type="InterPro" id="IPR020103">
    <property type="entry name" value="PsdUridine_synth_cat_dom_sf"/>
</dbReference>
<dbReference type="GO" id="GO:0160149">
    <property type="term" value="F:tRNA pseudouridine(65) synthase activity"/>
    <property type="evidence" value="ECO:0007669"/>
    <property type="project" value="UniProtKB-EC"/>
</dbReference>
<comment type="catalytic activity">
    <reaction evidence="3">
        <text>uridine(65) in tRNA = pseudouridine(65) in tRNA</text>
        <dbReference type="Rhea" id="RHEA:42536"/>
        <dbReference type="Rhea" id="RHEA-COMP:10103"/>
        <dbReference type="Rhea" id="RHEA-COMP:10104"/>
        <dbReference type="ChEBI" id="CHEBI:65314"/>
        <dbReference type="ChEBI" id="CHEBI:65315"/>
        <dbReference type="EC" id="5.4.99.26"/>
    </reaction>
</comment>
<dbReference type="NCBIfam" id="NF008321">
    <property type="entry name" value="PRK11112.1"/>
    <property type="match status" value="1"/>
</dbReference>
<dbReference type="InterPro" id="IPR006145">
    <property type="entry name" value="PsdUridine_synth_RsuA/RluA"/>
</dbReference>
<proteinExistence type="predicted"/>
<evidence type="ECO:0000313" key="11">
    <source>
        <dbReference type="EMBL" id="SGY90640.1"/>
    </source>
</evidence>
<evidence type="ECO:0000256" key="1">
    <source>
        <dbReference type="ARBA" id="ARBA00022694"/>
    </source>
</evidence>
<sequence>MLDILYQDEYLVAIDKPAGLLVHRSWLDSHETQFAMQMVRDQIGQHVYTVHRLDRPTSGVLLFALSSEVARLMSEIFQAHALTKRYLAVVRGWINEAGTLDYALKVELDKIADKQATQDKEAQEAVTHYKPLHQVEIPYAVSKNHPTSRYCLMELEPQTGRKHQLRRHMKHLFHPIVGDTSHGDGRHNVFYREHFELSRLLLIAKSLSFTHPVTAKPVHIEAAVGDEVLGLFEQFGWPAQEGDYLPQAAAK</sequence>
<dbReference type="EMBL" id="FPLJ01000050">
    <property type="protein sequence ID" value="SGY90640.1"/>
    <property type="molecule type" value="Genomic_DNA"/>
</dbReference>
<gene>
    <name evidence="11" type="ORF">MT2528_1972</name>
    <name evidence="12" type="ORF">NVI5450_2194</name>
</gene>
<dbReference type="Proteomes" id="UP000182660">
    <property type="component" value="Unassembled WGS sequence"/>
</dbReference>
<dbReference type="PATRIC" id="fig|80854.5.peg.4081"/>
<dbReference type="GeneID" id="61295872"/>
<protein>
    <recommendedName>
        <fullName evidence="6">tRNA pseudouridine synthase C</fullName>
        <ecNumber evidence="5">5.4.99.26</ecNumber>
    </recommendedName>
    <alternativeName>
        <fullName evidence="8">tRNA pseudouridine(65) synthase</fullName>
    </alternativeName>
    <alternativeName>
        <fullName evidence="9">tRNA pseudouridylate synthase C</fullName>
    </alternativeName>
    <alternativeName>
        <fullName evidence="7">tRNA-uridine isomerase C</fullName>
    </alternativeName>
</protein>
<name>A0A090IGK1_9GAMM</name>
<organism evidence="12 14">
    <name type="scientific">Moritella viscosa</name>
    <dbReference type="NCBI Taxonomy" id="80854"/>
    <lineage>
        <taxon>Bacteria</taxon>
        <taxon>Pseudomonadati</taxon>
        <taxon>Pseudomonadota</taxon>
        <taxon>Gammaproteobacteria</taxon>
        <taxon>Alteromonadales</taxon>
        <taxon>Moritellaceae</taxon>
        <taxon>Moritella</taxon>
    </lineage>
</organism>
<dbReference type="InterPro" id="IPR006224">
    <property type="entry name" value="PsdUridine_synth_RluA-like_CS"/>
</dbReference>
<dbReference type="EC" id="5.4.99.26" evidence="5"/>
<evidence type="ECO:0000256" key="5">
    <source>
        <dbReference type="ARBA" id="ARBA00038943"/>
    </source>
</evidence>
<dbReference type="SUPFAM" id="SSF55120">
    <property type="entry name" value="Pseudouridine synthase"/>
    <property type="match status" value="1"/>
</dbReference>
<dbReference type="AlphaFoldDB" id="A0A090IGK1"/>
<evidence type="ECO:0000256" key="2">
    <source>
        <dbReference type="ARBA" id="ARBA00023235"/>
    </source>
</evidence>
<dbReference type="Pfam" id="PF00849">
    <property type="entry name" value="PseudoU_synth_2"/>
    <property type="match status" value="1"/>
</dbReference>
<evidence type="ECO:0000256" key="9">
    <source>
        <dbReference type="ARBA" id="ARBA00043049"/>
    </source>
</evidence>
<dbReference type="HOGENOM" id="CLU_016902_11_4_6"/>
<evidence type="ECO:0000256" key="3">
    <source>
        <dbReference type="ARBA" id="ARBA00036607"/>
    </source>
</evidence>
<dbReference type="GO" id="GO:0003723">
    <property type="term" value="F:RNA binding"/>
    <property type="evidence" value="ECO:0007669"/>
    <property type="project" value="InterPro"/>
</dbReference>
<reference evidence="11 13" key="2">
    <citation type="submission" date="2016-11" db="EMBL/GenBank/DDBJ databases">
        <authorList>
            <person name="Klemetsen T."/>
        </authorList>
    </citation>
    <scope>NUCLEOTIDE SEQUENCE [LARGE SCALE GENOMIC DNA]</scope>
    <source>
        <strain evidence="11">MT 2528</strain>
    </source>
</reference>
<evidence type="ECO:0000256" key="6">
    <source>
        <dbReference type="ARBA" id="ARBA00040675"/>
    </source>
</evidence>
<dbReference type="KEGG" id="mvs:MVIS_3857"/>
<dbReference type="CDD" id="cd02563">
    <property type="entry name" value="PseudoU_synth_TruC"/>
    <property type="match status" value="1"/>
</dbReference>
<dbReference type="EMBL" id="FPLD01000060">
    <property type="protein sequence ID" value="SGY99452.1"/>
    <property type="molecule type" value="Genomic_DNA"/>
</dbReference>
<accession>A0A090IGK1</accession>
<dbReference type="InterPro" id="IPR050188">
    <property type="entry name" value="RluA_PseudoU_synthase"/>
</dbReference>
<evidence type="ECO:0000313" key="13">
    <source>
        <dbReference type="Proteomes" id="UP000182660"/>
    </source>
</evidence>